<comment type="caution">
    <text evidence="13">The sequence shown here is derived from an EMBL/GenBank/DDBJ whole genome shotgun (WGS) entry which is preliminary data.</text>
</comment>
<keyword evidence="7 10" id="KW-0472">Membrane</keyword>
<dbReference type="PANTHER" id="PTHR46539:SF9">
    <property type="entry name" value="RING-H2 FINGER PROTEIN ATL56"/>
    <property type="match status" value="1"/>
</dbReference>
<dbReference type="FunFam" id="2.10.25.10:FF:000001">
    <property type="entry name" value="Tenascin C"/>
    <property type="match status" value="1"/>
</dbReference>
<dbReference type="OMA" id="FIVNCYN"/>
<comment type="subcellular location">
    <subcellularLocation>
        <location evidence="1">Membrane</location>
    </subcellularLocation>
</comment>
<evidence type="ECO:0000256" key="5">
    <source>
        <dbReference type="ARBA" id="ARBA00022833"/>
    </source>
</evidence>
<accession>A0A8S1VYI6</accession>
<evidence type="ECO:0000256" key="6">
    <source>
        <dbReference type="ARBA" id="ARBA00022989"/>
    </source>
</evidence>
<organism evidence="13 14">
    <name type="scientific">Paramecium octaurelia</name>
    <dbReference type="NCBI Taxonomy" id="43137"/>
    <lineage>
        <taxon>Eukaryota</taxon>
        <taxon>Sar</taxon>
        <taxon>Alveolata</taxon>
        <taxon>Ciliophora</taxon>
        <taxon>Intramacronucleata</taxon>
        <taxon>Oligohymenophorea</taxon>
        <taxon>Peniculida</taxon>
        <taxon>Parameciidae</taxon>
        <taxon>Paramecium</taxon>
    </lineage>
</organism>
<proteinExistence type="predicted"/>
<feature type="chain" id="PRO_5035774585" description="RING-type domain-containing protein" evidence="11">
    <location>
        <begin position="20"/>
        <end position="444"/>
    </location>
</feature>
<dbReference type="FunFam" id="3.30.40.10:FF:000781">
    <property type="entry name" value="Uncharacterized protein"/>
    <property type="match status" value="1"/>
</dbReference>
<dbReference type="PROSITE" id="PS50089">
    <property type="entry name" value="ZF_RING_2"/>
    <property type="match status" value="1"/>
</dbReference>
<evidence type="ECO:0000256" key="7">
    <source>
        <dbReference type="ARBA" id="ARBA00023136"/>
    </source>
</evidence>
<evidence type="ECO:0000256" key="8">
    <source>
        <dbReference type="ARBA" id="ARBA00023180"/>
    </source>
</evidence>
<protein>
    <recommendedName>
        <fullName evidence="12">RING-type domain-containing protein</fullName>
    </recommendedName>
</protein>
<evidence type="ECO:0000313" key="14">
    <source>
        <dbReference type="Proteomes" id="UP000683925"/>
    </source>
</evidence>
<dbReference type="GO" id="GO:0008270">
    <property type="term" value="F:zinc ion binding"/>
    <property type="evidence" value="ECO:0007669"/>
    <property type="project" value="UniProtKB-KW"/>
</dbReference>
<evidence type="ECO:0000256" key="11">
    <source>
        <dbReference type="SAM" id="SignalP"/>
    </source>
</evidence>
<feature type="domain" description="RING-type" evidence="12">
    <location>
        <begin position="372"/>
        <end position="413"/>
    </location>
</feature>
<dbReference type="Pfam" id="PF13639">
    <property type="entry name" value="zf-RING_2"/>
    <property type="match status" value="1"/>
</dbReference>
<keyword evidence="8" id="KW-0325">Glycoprotein</keyword>
<feature type="signal peptide" evidence="11">
    <location>
        <begin position="1"/>
        <end position="19"/>
    </location>
</feature>
<reference evidence="13" key="1">
    <citation type="submission" date="2021-01" db="EMBL/GenBank/DDBJ databases">
        <authorList>
            <consortium name="Genoscope - CEA"/>
            <person name="William W."/>
        </authorList>
    </citation>
    <scope>NUCLEOTIDE SEQUENCE</scope>
</reference>
<evidence type="ECO:0000256" key="1">
    <source>
        <dbReference type="ARBA" id="ARBA00004370"/>
    </source>
</evidence>
<keyword evidence="11" id="KW-0732">Signal</keyword>
<gene>
    <name evidence="13" type="ORF">POCTA_138.1.T0770175</name>
</gene>
<evidence type="ECO:0000313" key="13">
    <source>
        <dbReference type="EMBL" id="CAD8181697.1"/>
    </source>
</evidence>
<evidence type="ECO:0000256" key="10">
    <source>
        <dbReference type="SAM" id="Phobius"/>
    </source>
</evidence>
<keyword evidence="14" id="KW-1185">Reference proteome</keyword>
<keyword evidence="4 9" id="KW-0863">Zinc-finger</keyword>
<feature type="transmembrane region" description="Helical" evidence="10">
    <location>
        <begin position="297"/>
        <end position="318"/>
    </location>
</feature>
<dbReference type="OrthoDB" id="291118at2759"/>
<evidence type="ECO:0000256" key="9">
    <source>
        <dbReference type="PROSITE-ProRule" id="PRU00175"/>
    </source>
</evidence>
<evidence type="ECO:0000256" key="2">
    <source>
        <dbReference type="ARBA" id="ARBA00022692"/>
    </source>
</evidence>
<dbReference type="CDD" id="cd16454">
    <property type="entry name" value="RING-H2_PA-TM-RING"/>
    <property type="match status" value="1"/>
</dbReference>
<keyword evidence="6 10" id="KW-1133">Transmembrane helix</keyword>
<keyword evidence="3" id="KW-0479">Metal-binding</keyword>
<dbReference type="SMART" id="SM00184">
    <property type="entry name" value="RING"/>
    <property type="match status" value="1"/>
</dbReference>
<sequence>MFNTITIGLLLLNFLKVLSVDFEISISKDSLYSKKRIVNTISSNTTFIVNCYNLYAQYCSIELNQTSNQPAQIALLFLKGQAPFLDNKKDFIYDGMDYDSYVQQKSNHFILIPSSQDQVYFTVLTNIPVSFDIYLRGSQTMLCPGDCQKNGICVDGECRCEQGFIARDCSQRALQLEQDKAIKINGSHDPNFYCYYEYNGTSDLRLEISTKDDENETQVYLIIPDLVYLPTTDFFNDAATITKDVPYVIQIDQRKQSYFEDENSYIPDRLIILLRGGQFNISLDLISDDNKGDQMKLIIIIVCSVAGSLLLCFCVFLIRRAKLRRAMDKQTPEDFEMREKQFTYGRSLSKKEDDEFVNMNNQIQCKDLQDNCAICLDPLSNQQPIKTTPCKHIFHAKCIEKWLQKNQFCPFCRFDLKIDNLKQQKQQHIKLPVANQVRIVRRNN</sequence>
<evidence type="ECO:0000259" key="12">
    <source>
        <dbReference type="PROSITE" id="PS50089"/>
    </source>
</evidence>
<keyword evidence="5" id="KW-0862">Zinc</keyword>
<dbReference type="Proteomes" id="UP000683925">
    <property type="component" value="Unassembled WGS sequence"/>
</dbReference>
<keyword evidence="2 10" id="KW-0812">Transmembrane</keyword>
<dbReference type="EMBL" id="CAJJDP010000076">
    <property type="protein sequence ID" value="CAD8181697.1"/>
    <property type="molecule type" value="Genomic_DNA"/>
</dbReference>
<name>A0A8S1VYI6_PAROT</name>
<evidence type="ECO:0000256" key="3">
    <source>
        <dbReference type="ARBA" id="ARBA00022723"/>
    </source>
</evidence>
<dbReference type="InterPro" id="IPR001841">
    <property type="entry name" value="Znf_RING"/>
</dbReference>
<evidence type="ECO:0000256" key="4">
    <source>
        <dbReference type="ARBA" id="ARBA00022771"/>
    </source>
</evidence>
<dbReference type="AlphaFoldDB" id="A0A8S1VYI6"/>
<dbReference type="PANTHER" id="PTHR46539">
    <property type="entry name" value="E3 UBIQUITIN-PROTEIN LIGASE ATL42"/>
    <property type="match status" value="1"/>
</dbReference>
<dbReference type="GO" id="GO:0016020">
    <property type="term" value="C:membrane"/>
    <property type="evidence" value="ECO:0007669"/>
    <property type="project" value="UniProtKB-SubCell"/>
</dbReference>